<dbReference type="EMBL" id="JAPKNK010000010">
    <property type="protein sequence ID" value="MCX5571465.1"/>
    <property type="molecule type" value="Genomic_DNA"/>
</dbReference>
<dbReference type="GO" id="GO:0005829">
    <property type="term" value="C:cytosol"/>
    <property type="evidence" value="ECO:0007669"/>
    <property type="project" value="TreeGrafter"/>
</dbReference>
<dbReference type="AlphaFoldDB" id="A0A9X3EE86"/>
<comment type="caution">
    <text evidence="3">The sequence shown here is derived from an EMBL/GenBank/DDBJ whole genome shotgun (WGS) entry which is preliminary data.</text>
</comment>
<reference evidence="3" key="1">
    <citation type="submission" date="2022-11" db="EMBL/GenBank/DDBJ databases">
        <title>Biodiversity and phylogenetic relationships of bacteria.</title>
        <authorList>
            <person name="Machado R.A.R."/>
            <person name="Bhat A."/>
            <person name="Loulou A."/>
            <person name="Kallel S."/>
        </authorList>
    </citation>
    <scope>NUCLEOTIDE SEQUENCE</scope>
    <source>
        <strain evidence="3">K-TC2</strain>
    </source>
</reference>
<gene>
    <name evidence="3" type="ORF">OSH07_19860</name>
</gene>
<dbReference type="SMART" id="SM00530">
    <property type="entry name" value="HTH_XRE"/>
    <property type="match status" value="1"/>
</dbReference>
<dbReference type="PROSITE" id="PS50943">
    <property type="entry name" value="HTH_CROC1"/>
    <property type="match status" value="1"/>
</dbReference>
<dbReference type="RefSeq" id="WP_266340424.1">
    <property type="nucleotide sequence ID" value="NZ_JAPKNK010000010.1"/>
</dbReference>
<evidence type="ECO:0000256" key="1">
    <source>
        <dbReference type="ARBA" id="ARBA00023125"/>
    </source>
</evidence>
<protein>
    <submittedName>
        <fullName evidence="3">Helix-turn-helix transcriptional regulator</fullName>
    </submittedName>
</protein>
<dbReference type="Gene3D" id="1.10.260.40">
    <property type="entry name" value="lambda repressor-like DNA-binding domains"/>
    <property type="match status" value="1"/>
</dbReference>
<keyword evidence="4" id="KW-1185">Reference proteome</keyword>
<dbReference type="PANTHER" id="PTHR46797:SF1">
    <property type="entry name" value="METHYLPHOSPHONATE SYNTHASE"/>
    <property type="match status" value="1"/>
</dbReference>
<dbReference type="Proteomes" id="UP001144805">
    <property type="component" value="Unassembled WGS sequence"/>
</dbReference>
<organism evidence="3 4">
    <name type="scientific">Kaistia nematophila</name>
    <dbReference type="NCBI Taxonomy" id="2994654"/>
    <lineage>
        <taxon>Bacteria</taxon>
        <taxon>Pseudomonadati</taxon>
        <taxon>Pseudomonadota</taxon>
        <taxon>Alphaproteobacteria</taxon>
        <taxon>Hyphomicrobiales</taxon>
        <taxon>Kaistiaceae</taxon>
        <taxon>Kaistia</taxon>
    </lineage>
</organism>
<dbReference type="InterPro" id="IPR050807">
    <property type="entry name" value="TransReg_Diox_bact_type"/>
</dbReference>
<name>A0A9X3EE86_9HYPH</name>
<keyword evidence="1" id="KW-0238">DNA-binding</keyword>
<dbReference type="GO" id="GO:0003700">
    <property type="term" value="F:DNA-binding transcription factor activity"/>
    <property type="evidence" value="ECO:0007669"/>
    <property type="project" value="TreeGrafter"/>
</dbReference>
<dbReference type="CDD" id="cd00093">
    <property type="entry name" value="HTH_XRE"/>
    <property type="match status" value="1"/>
</dbReference>
<dbReference type="InterPro" id="IPR010982">
    <property type="entry name" value="Lambda_DNA-bd_dom_sf"/>
</dbReference>
<accession>A0A9X3EE86</accession>
<dbReference type="GO" id="GO:0003677">
    <property type="term" value="F:DNA binding"/>
    <property type="evidence" value="ECO:0007669"/>
    <property type="project" value="UniProtKB-KW"/>
</dbReference>
<evidence type="ECO:0000313" key="4">
    <source>
        <dbReference type="Proteomes" id="UP001144805"/>
    </source>
</evidence>
<feature type="domain" description="HTH cro/C1-type" evidence="2">
    <location>
        <begin position="70"/>
        <end position="124"/>
    </location>
</feature>
<evidence type="ECO:0000259" key="2">
    <source>
        <dbReference type="PROSITE" id="PS50943"/>
    </source>
</evidence>
<dbReference type="Pfam" id="PF01381">
    <property type="entry name" value="HTH_3"/>
    <property type="match status" value="1"/>
</dbReference>
<evidence type="ECO:0000313" key="3">
    <source>
        <dbReference type="EMBL" id="MCX5571465.1"/>
    </source>
</evidence>
<sequence length="126" mass="13033">MGKPHFISDEIVVLSRRDYDALMARSGDEAAEDRMTAAIIADSDAAIAAGADIALPESVWAAIEAGDTPVRAIRKHRGMTQAGLAAAAGVTQGYIADIETGKKAGSTETLKAIARALAVPLDTLVD</sequence>
<dbReference type="PANTHER" id="PTHR46797">
    <property type="entry name" value="HTH-TYPE TRANSCRIPTIONAL REGULATOR"/>
    <property type="match status" value="1"/>
</dbReference>
<proteinExistence type="predicted"/>
<dbReference type="InterPro" id="IPR001387">
    <property type="entry name" value="Cro/C1-type_HTH"/>
</dbReference>
<dbReference type="SUPFAM" id="SSF47413">
    <property type="entry name" value="lambda repressor-like DNA-binding domains"/>
    <property type="match status" value="1"/>
</dbReference>